<accession>A0A0A9E7F6</accession>
<dbReference type="EMBL" id="GBRH01205978">
    <property type="protein sequence ID" value="JAD91917.1"/>
    <property type="molecule type" value="Transcribed_RNA"/>
</dbReference>
<evidence type="ECO:0000256" key="1">
    <source>
        <dbReference type="SAM" id="MobiDB-lite"/>
    </source>
</evidence>
<proteinExistence type="predicted"/>
<dbReference type="AlphaFoldDB" id="A0A0A9E7F6"/>
<protein>
    <submittedName>
        <fullName evidence="2">Uncharacterized protein</fullName>
    </submittedName>
</protein>
<reference evidence="2" key="2">
    <citation type="journal article" date="2015" name="Data Brief">
        <title>Shoot transcriptome of the giant reed, Arundo donax.</title>
        <authorList>
            <person name="Barrero R.A."/>
            <person name="Guerrero F.D."/>
            <person name="Moolhuijzen P."/>
            <person name="Goolsby J.A."/>
            <person name="Tidwell J."/>
            <person name="Bellgard S.E."/>
            <person name="Bellgard M.I."/>
        </authorList>
    </citation>
    <scope>NUCLEOTIDE SEQUENCE</scope>
    <source>
        <tissue evidence="2">Shoot tissue taken approximately 20 cm above the soil surface</tissue>
    </source>
</reference>
<sequence>MLLPPNLTAAKTRRTQHILRLLDLKHFPASSPARPHRPAILRRGTRRRRDSATMLLVSSPRDRRRRACRRLYSLSGMAVRSGANLVALPPRYATLRFCTAAGFAATGDTGSAAAYSSSGSGNTSGATAPPRRRRQGEDGGAVAATALTRAALALTASAATSSPVRRRRCISAGSTK</sequence>
<feature type="compositionally biased region" description="Low complexity" evidence="1">
    <location>
        <begin position="112"/>
        <end position="128"/>
    </location>
</feature>
<reference evidence="2" key="1">
    <citation type="submission" date="2014-09" db="EMBL/GenBank/DDBJ databases">
        <authorList>
            <person name="Magalhaes I.L.F."/>
            <person name="Oliveira U."/>
            <person name="Santos F.R."/>
            <person name="Vidigal T.H.D.A."/>
            <person name="Brescovit A.D."/>
            <person name="Santos A.J."/>
        </authorList>
    </citation>
    <scope>NUCLEOTIDE SEQUENCE</scope>
    <source>
        <tissue evidence="2">Shoot tissue taken approximately 20 cm above the soil surface</tissue>
    </source>
</reference>
<feature type="region of interest" description="Disordered" evidence="1">
    <location>
        <begin position="112"/>
        <end position="141"/>
    </location>
</feature>
<organism evidence="2">
    <name type="scientific">Arundo donax</name>
    <name type="common">Giant reed</name>
    <name type="synonym">Donax arundinaceus</name>
    <dbReference type="NCBI Taxonomy" id="35708"/>
    <lineage>
        <taxon>Eukaryota</taxon>
        <taxon>Viridiplantae</taxon>
        <taxon>Streptophyta</taxon>
        <taxon>Embryophyta</taxon>
        <taxon>Tracheophyta</taxon>
        <taxon>Spermatophyta</taxon>
        <taxon>Magnoliopsida</taxon>
        <taxon>Liliopsida</taxon>
        <taxon>Poales</taxon>
        <taxon>Poaceae</taxon>
        <taxon>PACMAD clade</taxon>
        <taxon>Arundinoideae</taxon>
        <taxon>Arundineae</taxon>
        <taxon>Arundo</taxon>
    </lineage>
</organism>
<name>A0A0A9E7F6_ARUDO</name>
<evidence type="ECO:0000313" key="2">
    <source>
        <dbReference type="EMBL" id="JAD91917.1"/>
    </source>
</evidence>